<dbReference type="PANTHER" id="PTHR33096">
    <property type="entry name" value="CXC2 DOMAIN-CONTAINING PROTEIN"/>
    <property type="match status" value="1"/>
</dbReference>
<dbReference type="PANTHER" id="PTHR33096:SF1">
    <property type="entry name" value="CXC1-LIKE CYSTEINE CLUSTER ASSOCIATED WITH KDZ TRANSPOSASES DOMAIN-CONTAINING PROTEIN"/>
    <property type="match status" value="1"/>
</dbReference>
<comment type="caution">
    <text evidence="2">The sequence shown here is derived from an EMBL/GenBank/DDBJ whole genome shotgun (WGS) entry which is preliminary data.</text>
</comment>
<dbReference type="InterPro" id="IPR040521">
    <property type="entry name" value="KDZ"/>
</dbReference>
<protein>
    <recommendedName>
        <fullName evidence="4">CxC1-like cysteine cluster associated with KDZ transposases domain-containing protein</fullName>
    </recommendedName>
</protein>
<gene>
    <name evidence="2" type="ORF">EDD18DRAFT_1309780</name>
</gene>
<proteinExistence type="predicted"/>
<dbReference type="AlphaFoldDB" id="A0AA39Q6D5"/>
<organism evidence="2 3">
    <name type="scientific">Armillaria luteobubalina</name>
    <dbReference type="NCBI Taxonomy" id="153913"/>
    <lineage>
        <taxon>Eukaryota</taxon>
        <taxon>Fungi</taxon>
        <taxon>Dikarya</taxon>
        <taxon>Basidiomycota</taxon>
        <taxon>Agaricomycotina</taxon>
        <taxon>Agaricomycetes</taxon>
        <taxon>Agaricomycetidae</taxon>
        <taxon>Agaricales</taxon>
        <taxon>Marasmiineae</taxon>
        <taxon>Physalacriaceae</taxon>
        <taxon>Armillaria</taxon>
    </lineage>
</organism>
<reference evidence="2" key="1">
    <citation type="submission" date="2023-06" db="EMBL/GenBank/DDBJ databases">
        <authorList>
            <consortium name="Lawrence Berkeley National Laboratory"/>
            <person name="Ahrendt S."/>
            <person name="Sahu N."/>
            <person name="Indic B."/>
            <person name="Wong-Bajracharya J."/>
            <person name="Merenyi Z."/>
            <person name="Ke H.-M."/>
            <person name="Monk M."/>
            <person name="Kocsube S."/>
            <person name="Drula E."/>
            <person name="Lipzen A."/>
            <person name="Balint B."/>
            <person name="Henrissat B."/>
            <person name="Andreopoulos B."/>
            <person name="Martin F.M."/>
            <person name="Harder C.B."/>
            <person name="Rigling D."/>
            <person name="Ford K.L."/>
            <person name="Foster G.D."/>
            <person name="Pangilinan J."/>
            <person name="Papanicolaou A."/>
            <person name="Barry K."/>
            <person name="LaButti K."/>
            <person name="Viragh M."/>
            <person name="Koriabine M."/>
            <person name="Yan M."/>
            <person name="Riley R."/>
            <person name="Champramary S."/>
            <person name="Plett K.L."/>
            <person name="Tsai I.J."/>
            <person name="Slot J."/>
            <person name="Sipos G."/>
            <person name="Plett J."/>
            <person name="Nagy L.G."/>
            <person name="Grigoriev I.V."/>
        </authorList>
    </citation>
    <scope>NUCLEOTIDE SEQUENCE</scope>
    <source>
        <strain evidence="2">HWK02</strain>
    </source>
</reference>
<evidence type="ECO:0000256" key="1">
    <source>
        <dbReference type="SAM" id="MobiDB-lite"/>
    </source>
</evidence>
<accession>A0AA39Q6D5</accession>
<dbReference type="Proteomes" id="UP001175228">
    <property type="component" value="Unassembled WGS sequence"/>
</dbReference>
<keyword evidence="3" id="KW-1185">Reference proteome</keyword>
<dbReference type="Pfam" id="PF18758">
    <property type="entry name" value="KDZ"/>
    <property type="match status" value="1"/>
</dbReference>
<feature type="compositionally biased region" description="Acidic residues" evidence="1">
    <location>
        <begin position="581"/>
        <end position="591"/>
    </location>
</feature>
<evidence type="ECO:0008006" key="4">
    <source>
        <dbReference type="Google" id="ProtNLM"/>
    </source>
</evidence>
<evidence type="ECO:0000313" key="3">
    <source>
        <dbReference type="Proteomes" id="UP001175228"/>
    </source>
</evidence>
<dbReference type="EMBL" id="JAUEPU010000016">
    <property type="protein sequence ID" value="KAK0496146.1"/>
    <property type="molecule type" value="Genomic_DNA"/>
</dbReference>
<feature type="region of interest" description="Disordered" evidence="1">
    <location>
        <begin position="572"/>
        <end position="593"/>
    </location>
</feature>
<sequence>MEIFHATMLRCPQMSVQGFVQALCDLHSYPIAGGLREQFSICYDVFIAILENVEHCIMKELGRDNIDWRLRNCCPAWTFELNGEEQLEFCMLSAMDGNDSLKHIPRNNSRDGGGSYILPRSEVDCWSKEVIGDAETVKTEELTPCEECWKNMLDNRTSKMWGVFEETGFFLSLCHHGSVLLGADMVKSGEQAKYPLAIVSRLLKVFGERLGMGYDIGCKFGGTLAKAKKFCVLVGLFHGHTHNRLCQLQHLGMYLTGLGLEDLETLERFFSKSNALAGGIRYASHFHRRQRITWYLRHINRFESFEHISKFLCNNYHQALQIIETEPALKKSMRDLGVAHEKEFDSWLKEEATYLSGLQREPPEETVEMEYFARLVHYYALDLIFAQIQSRSKCKKWVKNEQRVAMRTYRQCLDRLEGLIVSRIFELMKMNMSHTGYKMRKHIGKALQARSQAIWTALSQYNAAAAVLKPPRPALQWERVVEYAFLADFDLLRDVQQDMSQRKWAAPAGRKAMDTYFKICHAKEEIRRLNIEIRRVITYMHTEDIYLQHHEKALVTTSPTLALQDESMDIDNDDIRHAVDSENDDSDDEEQEKAINEEVEAIMQISGDNGRD</sequence>
<name>A0AA39Q6D5_9AGAR</name>
<evidence type="ECO:0000313" key="2">
    <source>
        <dbReference type="EMBL" id="KAK0496146.1"/>
    </source>
</evidence>